<evidence type="ECO:0000256" key="3">
    <source>
        <dbReference type="ARBA" id="ARBA00013049"/>
    </source>
</evidence>
<feature type="binding site" evidence="7">
    <location>
        <position position="348"/>
    </location>
    <ligand>
        <name>substrate</name>
    </ligand>
</feature>
<dbReference type="Gene3D" id="3.90.1150.10">
    <property type="entry name" value="Aspartate Aminotransferase, domain 1"/>
    <property type="match status" value="1"/>
</dbReference>
<dbReference type="PANTHER" id="PTHR21152">
    <property type="entry name" value="AMINOTRANSFERASE CLASS V"/>
    <property type="match status" value="1"/>
</dbReference>
<comment type="cofactor">
    <cofactor evidence="1 8">
        <name>pyridoxal 5'-phosphate</name>
        <dbReference type="ChEBI" id="CHEBI:597326"/>
    </cofactor>
</comment>
<accession>A0A7S4I1Q3</accession>
<proteinExistence type="inferred from homology"/>
<evidence type="ECO:0000313" key="10">
    <source>
        <dbReference type="EMBL" id="CAE2215851.1"/>
    </source>
</evidence>
<dbReference type="GO" id="GO:0019265">
    <property type="term" value="P:glycine biosynthetic process, by transamination of glyoxylate"/>
    <property type="evidence" value="ECO:0007669"/>
    <property type="project" value="TreeGrafter"/>
</dbReference>
<evidence type="ECO:0000256" key="8">
    <source>
        <dbReference type="PIRSR" id="PIRSR000524-50"/>
    </source>
</evidence>
<reference evidence="10" key="1">
    <citation type="submission" date="2021-01" db="EMBL/GenBank/DDBJ databases">
        <authorList>
            <person name="Corre E."/>
            <person name="Pelletier E."/>
            <person name="Niang G."/>
            <person name="Scheremetjew M."/>
            <person name="Finn R."/>
            <person name="Kale V."/>
            <person name="Holt S."/>
            <person name="Cochrane G."/>
            <person name="Meng A."/>
            <person name="Brown T."/>
            <person name="Cohen L."/>
        </authorList>
    </citation>
    <scope>NUCLEOTIDE SEQUENCE</scope>
    <source>
        <strain evidence="10">DIVA3 518/3/11/1/6</strain>
    </source>
</reference>
<gene>
    <name evidence="10" type="ORF">VSP0166_LOCUS7140</name>
</gene>
<evidence type="ECO:0000256" key="7">
    <source>
        <dbReference type="PIRSR" id="PIRSR000524-1"/>
    </source>
</evidence>
<evidence type="ECO:0000259" key="9">
    <source>
        <dbReference type="Pfam" id="PF00266"/>
    </source>
</evidence>
<dbReference type="InterPro" id="IPR024169">
    <property type="entry name" value="SP_NH2Trfase/AEP_transaminase"/>
</dbReference>
<dbReference type="Gene3D" id="3.40.640.10">
    <property type="entry name" value="Type I PLP-dependent aspartate aminotransferase-like (Major domain)"/>
    <property type="match status" value="1"/>
</dbReference>
<feature type="modified residue" description="N6-(pyridoxal phosphate)lysine" evidence="8">
    <location>
        <position position="200"/>
    </location>
</feature>
<feature type="domain" description="Aminotransferase class V" evidence="9">
    <location>
        <begin position="9"/>
        <end position="333"/>
    </location>
</feature>
<dbReference type="InterPro" id="IPR015422">
    <property type="entry name" value="PyrdxlP-dep_Trfase_small"/>
</dbReference>
<keyword evidence="6 8" id="KW-0663">Pyridoxal phosphate</keyword>
<dbReference type="PIRSF" id="PIRSF000524">
    <property type="entry name" value="SPT"/>
    <property type="match status" value="1"/>
</dbReference>
<dbReference type="GO" id="GO:0004760">
    <property type="term" value="F:L-serine-pyruvate transaminase activity"/>
    <property type="evidence" value="ECO:0007669"/>
    <property type="project" value="TreeGrafter"/>
</dbReference>
<keyword evidence="4" id="KW-0032">Aminotransferase</keyword>
<sequence length="377" mass="41570">MEQKVYLLPGPTKPCQAVLDCYGQFYGSSDLEVDAFAQDYDDAACLLRELLTIPQDSSVVMMSGEGMVGLWAGLTNTLRPGDKVLSVNFGSYGKGIGDMAAGLGADVEYFGEGDTEPLDRNKHWKQLESKIRSIQPKLVTLVHCETPSGTIVDHDLLELVGNLCDEVGCLFYVDMVSSAGGVCIDLSANKVDIALLGSQKCFSLHSDITILVLTEKAWKVVEENKDKSGYDALLPFKNVVDPTFSGERLFPYTMNWSSIVALKESLTQLKNEGFDKVYQRHIDVAEHCRNRITKIGLELHVEEDYCSPTVTAIKVPPTIKWEDLSSELAKKQIYFGRNYGTLAGKVFRIGHMGTQAQLHQVNKGVDALEEILSCGQQ</sequence>
<dbReference type="GO" id="GO:0008453">
    <property type="term" value="F:alanine-glyoxylate transaminase activity"/>
    <property type="evidence" value="ECO:0007669"/>
    <property type="project" value="UniProtKB-EC"/>
</dbReference>
<dbReference type="InterPro" id="IPR015421">
    <property type="entry name" value="PyrdxlP-dep_Trfase_major"/>
</dbReference>
<evidence type="ECO:0000256" key="4">
    <source>
        <dbReference type="ARBA" id="ARBA00022576"/>
    </source>
</evidence>
<evidence type="ECO:0000256" key="6">
    <source>
        <dbReference type="ARBA" id="ARBA00022898"/>
    </source>
</evidence>
<dbReference type="EC" id="2.6.1.44" evidence="3"/>
<organism evidence="10">
    <name type="scientific">Vannella robusta</name>
    <dbReference type="NCBI Taxonomy" id="1487602"/>
    <lineage>
        <taxon>Eukaryota</taxon>
        <taxon>Amoebozoa</taxon>
        <taxon>Discosea</taxon>
        <taxon>Flabellinia</taxon>
        <taxon>Vannellidae</taxon>
        <taxon>Vannella</taxon>
    </lineage>
</organism>
<dbReference type="AlphaFoldDB" id="A0A7S4I1Q3"/>
<name>A0A7S4I1Q3_9EUKA</name>
<dbReference type="InterPro" id="IPR015424">
    <property type="entry name" value="PyrdxlP-dep_Trfase"/>
</dbReference>
<dbReference type="PANTHER" id="PTHR21152:SF24">
    <property type="entry name" value="ALANINE--GLYOXYLATE AMINOTRANSFERASE 1"/>
    <property type="match status" value="1"/>
</dbReference>
<evidence type="ECO:0000256" key="5">
    <source>
        <dbReference type="ARBA" id="ARBA00022679"/>
    </source>
</evidence>
<protein>
    <recommendedName>
        <fullName evidence="3">alanine--glyoxylate transaminase</fullName>
        <ecNumber evidence="3">2.6.1.44</ecNumber>
    </recommendedName>
</protein>
<evidence type="ECO:0000256" key="1">
    <source>
        <dbReference type="ARBA" id="ARBA00001933"/>
    </source>
</evidence>
<keyword evidence="5" id="KW-0808">Transferase</keyword>
<evidence type="ECO:0000256" key="2">
    <source>
        <dbReference type="ARBA" id="ARBA00009236"/>
    </source>
</evidence>
<dbReference type="SUPFAM" id="SSF53383">
    <property type="entry name" value="PLP-dependent transferases"/>
    <property type="match status" value="1"/>
</dbReference>
<comment type="similarity">
    <text evidence="2">Belongs to the class-V pyridoxal-phosphate-dependent aminotransferase family.</text>
</comment>
<dbReference type="InterPro" id="IPR000192">
    <property type="entry name" value="Aminotrans_V_dom"/>
</dbReference>
<dbReference type="Pfam" id="PF00266">
    <property type="entry name" value="Aminotran_5"/>
    <property type="match status" value="1"/>
</dbReference>
<dbReference type="GO" id="GO:0005777">
    <property type="term" value="C:peroxisome"/>
    <property type="evidence" value="ECO:0007669"/>
    <property type="project" value="TreeGrafter"/>
</dbReference>
<dbReference type="EMBL" id="HBKP01010150">
    <property type="protein sequence ID" value="CAE2215851.1"/>
    <property type="molecule type" value="Transcribed_RNA"/>
</dbReference>